<dbReference type="GO" id="GO:0020037">
    <property type="term" value="F:heme binding"/>
    <property type="evidence" value="ECO:0007669"/>
    <property type="project" value="InterPro"/>
</dbReference>
<keyword evidence="3" id="KW-0408">Iron</keyword>
<dbReference type="Pfam" id="PF00034">
    <property type="entry name" value="Cytochrom_C"/>
    <property type="match status" value="1"/>
</dbReference>
<sequence>MRGATGRQIGLVLPILFAVAFPATLVEAQAMGEELFRSTCAACHTTNTDRLVGPGLEGIEDRRDREWLLSFIMEPDRLITEGDTIANRLLAEYLVPMPNLGTTRAQAESVLDFITDASGALSVNTTVLSDAPITEDQVFFGMALFQGNTRLVGGGPTCNGCHEVINDAVIGGGILARELTTVFSRLGAPGVRAIIANPPFPLMQQAYRDKPITEEEVGALVAFLERA</sequence>
<feature type="domain" description="Cytochrome c" evidence="4">
    <location>
        <begin position="27"/>
        <end position="118"/>
    </location>
</feature>
<name>A0A382U451_9ZZZZ</name>
<accession>A0A382U451</accession>
<evidence type="ECO:0000259" key="4">
    <source>
        <dbReference type="PROSITE" id="PS51007"/>
    </source>
</evidence>
<dbReference type="AlphaFoldDB" id="A0A382U451"/>
<organism evidence="5">
    <name type="scientific">marine metagenome</name>
    <dbReference type="NCBI Taxonomy" id="408172"/>
    <lineage>
        <taxon>unclassified sequences</taxon>
        <taxon>metagenomes</taxon>
        <taxon>ecological metagenomes</taxon>
    </lineage>
</organism>
<protein>
    <recommendedName>
        <fullName evidence="4">Cytochrome c domain-containing protein</fullName>
    </recommendedName>
</protein>
<proteinExistence type="predicted"/>
<dbReference type="GO" id="GO:0046872">
    <property type="term" value="F:metal ion binding"/>
    <property type="evidence" value="ECO:0007669"/>
    <property type="project" value="UniProtKB-KW"/>
</dbReference>
<gene>
    <name evidence="5" type="ORF">METZ01_LOCUS381914</name>
</gene>
<evidence type="ECO:0000313" key="5">
    <source>
        <dbReference type="EMBL" id="SVD29060.1"/>
    </source>
</evidence>
<feature type="non-terminal residue" evidence="5">
    <location>
        <position position="227"/>
    </location>
</feature>
<dbReference type="EMBL" id="UINC01141368">
    <property type="protein sequence ID" value="SVD29060.1"/>
    <property type="molecule type" value="Genomic_DNA"/>
</dbReference>
<evidence type="ECO:0000256" key="1">
    <source>
        <dbReference type="ARBA" id="ARBA00022617"/>
    </source>
</evidence>
<keyword evidence="2" id="KW-0479">Metal-binding</keyword>
<dbReference type="SUPFAM" id="SSF46626">
    <property type="entry name" value="Cytochrome c"/>
    <property type="match status" value="2"/>
</dbReference>
<dbReference type="PROSITE" id="PS51007">
    <property type="entry name" value="CYTC"/>
    <property type="match status" value="2"/>
</dbReference>
<feature type="domain" description="Cytochrome c" evidence="4">
    <location>
        <begin position="136"/>
        <end position="227"/>
    </location>
</feature>
<evidence type="ECO:0000256" key="2">
    <source>
        <dbReference type="ARBA" id="ARBA00022723"/>
    </source>
</evidence>
<reference evidence="5" key="1">
    <citation type="submission" date="2018-05" db="EMBL/GenBank/DDBJ databases">
        <authorList>
            <person name="Lanie J.A."/>
            <person name="Ng W.-L."/>
            <person name="Kazmierczak K.M."/>
            <person name="Andrzejewski T.M."/>
            <person name="Davidsen T.M."/>
            <person name="Wayne K.J."/>
            <person name="Tettelin H."/>
            <person name="Glass J.I."/>
            <person name="Rusch D."/>
            <person name="Podicherti R."/>
            <person name="Tsui H.-C.T."/>
            <person name="Winkler M.E."/>
        </authorList>
    </citation>
    <scope>NUCLEOTIDE SEQUENCE</scope>
</reference>
<evidence type="ECO:0000256" key="3">
    <source>
        <dbReference type="ARBA" id="ARBA00023004"/>
    </source>
</evidence>
<keyword evidence="1" id="KW-0349">Heme</keyword>
<dbReference type="InterPro" id="IPR036909">
    <property type="entry name" value="Cyt_c-like_dom_sf"/>
</dbReference>
<dbReference type="Gene3D" id="1.10.760.10">
    <property type="entry name" value="Cytochrome c-like domain"/>
    <property type="match status" value="2"/>
</dbReference>
<dbReference type="InterPro" id="IPR009056">
    <property type="entry name" value="Cyt_c-like_dom"/>
</dbReference>
<dbReference type="GO" id="GO:0009055">
    <property type="term" value="F:electron transfer activity"/>
    <property type="evidence" value="ECO:0007669"/>
    <property type="project" value="InterPro"/>
</dbReference>